<accession>D6YUX3</accession>
<evidence type="ECO:0000259" key="3">
    <source>
        <dbReference type="PROSITE" id="PS51462"/>
    </source>
</evidence>
<protein>
    <submittedName>
        <fullName evidence="4">Putative pyrophosphohydrolase</fullName>
    </submittedName>
</protein>
<dbReference type="Pfam" id="PF00293">
    <property type="entry name" value="NUDIX"/>
    <property type="match status" value="1"/>
</dbReference>
<dbReference type="EMBL" id="CP001928">
    <property type="protein sequence ID" value="ADI37934.1"/>
    <property type="molecule type" value="Genomic_DNA"/>
</dbReference>
<dbReference type="CDD" id="cd02883">
    <property type="entry name" value="NUDIX_Hydrolase"/>
    <property type="match status" value="1"/>
</dbReference>
<keyword evidence="1 2" id="KW-0378">Hydrolase</keyword>
<dbReference type="InterPro" id="IPR020084">
    <property type="entry name" value="NUDIX_hydrolase_CS"/>
</dbReference>
<dbReference type="RefSeq" id="WP_013181659.1">
    <property type="nucleotide sequence ID" value="NC_014225.1"/>
</dbReference>
<dbReference type="InterPro" id="IPR015797">
    <property type="entry name" value="NUDIX_hydrolase-like_dom_sf"/>
</dbReference>
<dbReference type="PANTHER" id="PTHR21340:SF0">
    <property type="entry name" value="BIS(5'-NUCLEOSYL)-TETRAPHOSPHATASE [ASYMMETRICAL]"/>
    <property type="match status" value="1"/>
</dbReference>
<proteinExistence type="inferred from homology"/>
<dbReference type="PRINTS" id="PR00502">
    <property type="entry name" value="NUDIXFAMILY"/>
</dbReference>
<dbReference type="GO" id="GO:0004081">
    <property type="term" value="F:bis(5'-nucleosyl)-tetraphosphatase (asymmetrical) activity"/>
    <property type="evidence" value="ECO:0007669"/>
    <property type="project" value="TreeGrafter"/>
</dbReference>
<keyword evidence="5" id="KW-1185">Reference proteome</keyword>
<comment type="similarity">
    <text evidence="2">Belongs to the Nudix hydrolase family.</text>
</comment>
<dbReference type="InterPro" id="IPR051325">
    <property type="entry name" value="Nudix_hydrolase_domain"/>
</dbReference>
<reference evidence="4 5" key="1">
    <citation type="journal article" date="2010" name="PLoS ONE">
        <title>The Waddlia genome: a window into chlamydial biology.</title>
        <authorList>
            <person name="Bertelli C."/>
            <person name="Collyn F."/>
            <person name="Croxatto A."/>
            <person name="Ruckert C."/>
            <person name="Polkinghorne A."/>
            <person name="Kebbi-Beghdadi C."/>
            <person name="Goesmann A."/>
            <person name="Vaughan L."/>
            <person name="Greub G."/>
        </authorList>
    </citation>
    <scope>NUCLEOTIDE SEQUENCE [LARGE SCALE GENOMIC DNA]</scope>
    <source>
        <strain evidence="5">ATCC VR-1470 / WSU 86-1044</strain>
    </source>
</reference>
<dbReference type="eggNOG" id="COG1051">
    <property type="taxonomic scope" value="Bacteria"/>
</dbReference>
<dbReference type="PANTHER" id="PTHR21340">
    <property type="entry name" value="DIADENOSINE 5,5-P1,P4-TETRAPHOSPHATE PYROPHOSPHOHYDROLASE MUTT"/>
    <property type="match status" value="1"/>
</dbReference>
<dbReference type="OrthoDB" id="9781415at2"/>
<dbReference type="Gene3D" id="3.90.79.10">
    <property type="entry name" value="Nucleoside Triphosphate Pyrophosphohydrolase"/>
    <property type="match status" value="1"/>
</dbReference>
<dbReference type="SUPFAM" id="SSF55811">
    <property type="entry name" value="Nudix"/>
    <property type="match status" value="1"/>
</dbReference>
<dbReference type="PROSITE" id="PS51462">
    <property type="entry name" value="NUDIX"/>
    <property type="match status" value="1"/>
</dbReference>
<organism evidence="4 5">
    <name type="scientific">Waddlia chondrophila (strain ATCC VR-1470 / WSU 86-1044)</name>
    <dbReference type="NCBI Taxonomy" id="716544"/>
    <lineage>
        <taxon>Bacteria</taxon>
        <taxon>Pseudomonadati</taxon>
        <taxon>Chlamydiota</taxon>
        <taxon>Chlamydiia</taxon>
        <taxon>Parachlamydiales</taxon>
        <taxon>Waddliaceae</taxon>
        <taxon>Waddlia</taxon>
    </lineage>
</organism>
<dbReference type="AlphaFoldDB" id="D6YUX3"/>
<evidence type="ECO:0000313" key="4">
    <source>
        <dbReference type="EMBL" id="ADI37934.1"/>
    </source>
</evidence>
<evidence type="ECO:0000313" key="5">
    <source>
        <dbReference type="Proteomes" id="UP000001505"/>
    </source>
</evidence>
<dbReference type="KEGG" id="wch:wcw_0564"/>
<gene>
    <name evidence="4" type="ordered locus">wcw_0564</name>
</gene>
<dbReference type="GO" id="GO:0006167">
    <property type="term" value="P:AMP biosynthetic process"/>
    <property type="evidence" value="ECO:0007669"/>
    <property type="project" value="TreeGrafter"/>
</dbReference>
<feature type="domain" description="Nudix hydrolase" evidence="3">
    <location>
        <begin position="27"/>
        <end position="156"/>
    </location>
</feature>
<name>D6YUX3_WADCW</name>
<dbReference type="InterPro" id="IPR000086">
    <property type="entry name" value="NUDIX_hydrolase_dom"/>
</dbReference>
<evidence type="ECO:0000256" key="1">
    <source>
        <dbReference type="ARBA" id="ARBA00022801"/>
    </source>
</evidence>
<evidence type="ECO:0000256" key="2">
    <source>
        <dbReference type="RuleBase" id="RU003476"/>
    </source>
</evidence>
<dbReference type="GO" id="GO:0006754">
    <property type="term" value="P:ATP biosynthetic process"/>
    <property type="evidence" value="ECO:0007669"/>
    <property type="project" value="TreeGrafter"/>
</dbReference>
<dbReference type="InterPro" id="IPR020476">
    <property type="entry name" value="Nudix_hydrolase"/>
</dbReference>
<dbReference type="STRING" id="716544.wcw_0564"/>
<dbReference type="PROSITE" id="PS00893">
    <property type="entry name" value="NUDIX_BOX"/>
    <property type="match status" value="1"/>
</dbReference>
<dbReference type="HOGENOM" id="CLU_037162_19_3_0"/>
<sequence>MTFVTKKLQDCKNQLEIFNHPPTDFAPQIEVAACYLLYSNEMLLLKRSYGKPEEGLWGVPAGKIDPGETPLEGALRELKEETGIGLPPEKFIEKGKRYIRKPAIDYVYHMFLILLDAKPEVNINSEHLEYQWIPPSQADILPLMAGAKAVLKAAGVIDEL</sequence>
<dbReference type="Proteomes" id="UP000001505">
    <property type="component" value="Chromosome"/>
</dbReference>